<evidence type="ECO:0000256" key="4">
    <source>
        <dbReference type="ARBA" id="ARBA00022792"/>
    </source>
</evidence>
<accession>A0A3P8TPR9</accession>
<dbReference type="Pfam" id="PF03364">
    <property type="entry name" value="Polyketide_cyc"/>
    <property type="match status" value="1"/>
</dbReference>
<feature type="region of interest" description="Disordered" evidence="9">
    <location>
        <begin position="223"/>
        <end position="243"/>
    </location>
</feature>
<comment type="subcellular location">
    <subcellularLocation>
        <location evidence="1">Mitochondrion inner membrane</location>
        <topology evidence="1">Peripheral membrane protein</topology>
        <orientation evidence="1">Matrix side</orientation>
    </subcellularLocation>
</comment>
<evidence type="ECO:0000256" key="2">
    <source>
        <dbReference type="ARBA" id="ARBA00006885"/>
    </source>
</evidence>
<reference evidence="11" key="2">
    <citation type="submission" date="2025-08" db="UniProtKB">
        <authorList>
            <consortium name="Ensembl"/>
        </authorList>
    </citation>
    <scope>IDENTIFICATION</scope>
</reference>
<dbReference type="InterPro" id="IPR023393">
    <property type="entry name" value="START-like_dom_sf"/>
</dbReference>
<evidence type="ECO:0000313" key="12">
    <source>
        <dbReference type="Proteomes" id="UP000265080"/>
    </source>
</evidence>
<keyword evidence="4" id="KW-0999">Mitochondrion inner membrane</keyword>
<reference evidence="11 12" key="1">
    <citation type="submission" date="2018-03" db="EMBL/GenBank/DDBJ databases">
        <title>Finding Nemo's genes: A chromosome-scale reference assembly of the genome of the orange clownfish Amphiprion percula.</title>
        <authorList>
            <person name="Lehmann R."/>
        </authorList>
    </citation>
    <scope>NUCLEOTIDE SEQUENCE</scope>
</reference>
<evidence type="ECO:0000313" key="11">
    <source>
        <dbReference type="Ensembl" id="ENSAPEP00000025313.1"/>
    </source>
</evidence>
<dbReference type="SUPFAM" id="SSF55961">
    <property type="entry name" value="Bet v1-like"/>
    <property type="match status" value="1"/>
</dbReference>
<dbReference type="Ensembl" id="ENSAPET00000025979.1">
    <property type="protein sequence ID" value="ENSAPEP00000025313.1"/>
    <property type="gene ID" value="ENSAPEG00000018000.1"/>
</dbReference>
<dbReference type="FunFam" id="3.30.530.20:FF:000002">
    <property type="entry name" value="Coenzyme Q-binding protein COQ10 homolog, mitochondrial"/>
    <property type="match status" value="1"/>
</dbReference>
<dbReference type="GO" id="GO:0048039">
    <property type="term" value="F:ubiquinone binding"/>
    <property type="evidence" value="ECO:0007669"/>
    <property type="project" value="InterPro"/>
</dbReference>
<protein>
    <submittedName>
        <fullName evidence="11">Si:ch73-141c7.1</fullName>
    </submittedName>
</protein>
<evidence type="ECO:0000256" key="6">
    <source>
        <dbReference type="ARBA" id="ARBA00023128"/>
    </source>
</evidence>
<dbReference type="GO" id="GO:0005743">
    <property type="term" value="C:mitochondrial inner membrane"/>
    <property type="evidence" value="ECO:0007669"/>
    <property type="project" value="UniProtKB-SubCell"/>
</dbReference>
<dbReference type="AlphaFoldDB" id="A0A3P8TPR9"/>
<dbReference type="STRING" id="161767.ENSAPEP00000025313"/>
<dbReference type="CDD" id="cd07813">
    <property type="entry name" value="COQ10p_like"/>
    <property type="match status" value="1"/>
</dbReference>
<keyword evidence="6" id="KW-0496">Mitochondrion</keyword>
<dbReference type="InterPro" id="IPR005031">
    <property type="entry name" value="COQ10_START"/>
</dbReference>
<evidence type="ECO:0000256" key="9">
    <source>
        <dbReference type="SAM" id="MobiDB-lite"/>
    </source>
</evidence>
<evidence type="ECO:0000256" key="7">
    <source>
        <dbReference type="ARBA" id="ARBA00023136"/>
    </source>
</evidence>
<dbReference type="GO" id="GO:0045333">
    <property type="term" value="P:cellular respiration"/>
    <property type="evidence" value="ECO:0007669"/>
    <property type="project" value="InterPro"/>
</dbReference>
<feature type="compositionally biased region" description="Basic residues" evidence="9">
    <location>
        <begin position="228"/>
        <end position="243"/>
    </location>
</feature>
<evidence type="ECO:0000256" key="8">
    <source>
        <dbReference type="ARBA" id="ARBA00024947"/>
    </source>
</evidence>
<reference evidence="11" key="3">
    <citation type="submission" date="2025-09" db="UniProtKB">
        <authorList>
            <consortium name="Ensembl"/>
        </authorList>
    </citation>
    <scope>IDENTIFICATION</scope>
</reference>
<evidence type="ECO:0000256" key="3">
    <source>
        <dbReference type="ARBA" id="ARBA00011814"/>
    </source>
</evidence>
<feature type="domain" description="Coenzyme Q-binding protein COQ10 START" evidence="10">
    <location>
        <begin position="86"/>
        <end position="214"/>
    </location>
</feature>
<name>A0A3P8TPR9_AMPPE</name>
<proteinExistence type="inferred from homology"/>
<keyword evidence="7" id="KW-0472">Membrane</keyword>
<comment type="similarity">
    <text evidence="2">Belongs to the COQ10 family.</text>
</comment>
<sequence>MTNKTTSLLLRALLEMSEVHSSKFMRGNTRRTHFRHLGSCGILAERRASLSLCPATPLSTTSRSFINLAASISSRRMEYTECRTLEYTTEQMYSVVSSVDQYQHFVPWCKKSRVLRGQNGGIRAELEIGFPPIVERYISEVTVVPNHQVRAVCTDGSLFSHLETIWRFAPGAKDRPDSCKVDFYVSFEFKSLLHSQLASVFFDEVVKQMVSAFESRAATLYRNQHEAPRRRRSHELKAHAKTK</sequence>
<evidence type="ECO:0000256" key="1">
    <source>
        <dbReference type="ARBA" id="ARBA00004443"/>
    </source>
</evidence>
<dbReference type="Gene3D" id="3.30.530.20">
    <property type="match status" value="1"/>
</dbReference>
<evidence type="ECO:0000256" key="5">
    <source>
        <dbReference type="ARBA" id="ARBA00022946"/>
    </source>
</evidence>
<dbReference type="Proteomes" id="UP000265080">
    <property type="component" value="Chromosome 14"/>
</dbReference>
<keyword evidence="12" id="KW-1185">Reference proteome</keyword>
<dbReference type="PANTHER" id="PTHR12901:SF14">
    <property type="entry name" value="COENZYME Q-BINDING PROTEIN COQ10 HOMOLOG, MITOCHONDRIAL"/>
    <property type="match status" value="1"/>
</dbReference>
<keyword evidence="5" id="KW-0809">Transit peptide</keyword>
<evidence type="ECO:0000259" key="10">
    <source>
        <dbReference type="Pfam" id="PF03364"/>
    </source>
</evidence>
<dbReference type="PANTHER" id="PTHR12901">
    <property type="entry name" value="SPERM PROTEIN HOMOLOG"/>
    <property type="match status" value="1"/>
</dbReference>
<dbReference type="InterPro" id="IPR044996">
    <property type="entry name" value="COQ10-like"/>
</dbReference>
<dbReference type="GeneTree" id="ENSGT00940000165444"/>
<comment type="function">
    <text evidence="8">Required for the function of coenzyme Q in the respiratory chain. May serve as a chaperone or may be involved in the transport of Q6 from its site of synthesis to the catalytic sites of the respiratory complexes.</text>
</comment>
<comment type="subunit">
    <text evidence="3">Interacts with coenzyme Q.</text>
</comment>
<organism evidence="11 12">
    <name type="scientific">Amphiprion percula</name>
    <name type="common">Orange clownfish</name>
    <name type="synonym">Lutjanus percula</name>
    <dbReference type="NCBI Taxonomy" id="161767"/>
    <lineage>
        <taxon>Eukaryota</taxon>
        <taxon>Metazoa</taxon>
        <taxon>Chordata</taxon>
        <taxon>Craniata</taxon>
        <taxon>Vertebrata</taxon>
        <taxon>Euteleostomi</taxon>
        <taxon>Actinopterygii</taxon>
        <taxon>Neopterygii</taxon>
        <taxon>Teleostei</taxon>
        <taxon>Neoteleostei</taxon>
        <taxon>Acanthomorphata</taxon>
        <taxon>Ovalentaria</taxon>
        <taxon>Pomacentridae</taxon>
        <taxon>Amphiprion</taxon>
    </lineage>
</organism>